<name>A0A506UR45_9PROT</name>
<dbReference type="CDD" id="cd05153">
    <property type="entry name" value="HomoserineK_II"/>
    <property type="match status" value="1"/>
</dbReference>
<dbReference type="SUPFAM" id="SSF56112">
    <property type="entry name" value="Protein kinase-like (PK-like)"/>
    <property type="match status" value="1"/>
</dbReference>
<evidence type="ECO:0000313" key="11">
    <source>
        <dbReference type="EMBL" id="TPW35826.1"/>
    </source>
</evidence>
<dbReference type="GO" id="GO:0005524">
    <property type="term" value="F:ATP binding"/>
    <property type="evidence" value="ECO:0007669"/>
    <property type="project" value="UniProtKB-KW"/>
</dbReference>
<keyword evidence="4 8" id="KW-0547">Nucleotide-binding</keyword>
<dbReference type="PANTHER" id="PTHR21064">
    <property type="entry name" value="AMINOGLYCOSIDE PHOSPHOTRANSFERASE DOMAIN-CONTAINING PROTEIN-RELATED"/>
    <property type="match status" value="1"/>
</dbReference>
<dbReference type="InterPro" id="IPR002575">
    <property type="entry name" value="Aminoglycoside_PTrfase"/>
</dbReference>
<dbReference type="PANTHER" id="PTHR21064:SF6">
    <property type="entry name" value="AMINOGLYCOSIDE PHOSPHOTRANSFERASE DOMAIN-CONTAINING PROTEIN"/>
    <property type="match status" value="1"/>
</dbReference>
<proteinExistence type="inferred from homology"/>
<dbReference type="EMBL" id="SORZ01000001">
    <property type="protein sequence ID" value="TPW35826.1"/>
    <property type="molecule type" value="Genomic_DNA"/>
</dbReference>
<keyword evidence="6 8" id="KW-0067">ATP-binding</keyword>
<evidence type="ECO:0000256" key="8">
    <source>
        <dbReference type="HAMAP-Rule" id="MF_00301"/>
    </source>
</evidence>
<gene>
    <name evidence="8" type="primary">thrB</name>
    <name evidence="11" type="ORF">E3202_02535</name>
</gene>
<evidence type="ECO:0000256" key="5">
    <source>
        <dbReference type="ARBA" id="ARBA00022777"/>
    </source>
</evidence>
<dbReference type="InterPro" id="IPR011009">
    <property type="entry name" value="Kinase-like_dom_sf"/>
</dbReference>
<evidence type="ECO:0000256" key="6">
    <source>
        <dbReference type="ARBA" id="ARBA00022840"/>
    </source>
</evidence>
<keyword evidence="1 8" id="KW-0028">Amino-acid biosynthesis</keyword>
<reference evidence="11 12" key="1">
    <citation type="submission" date="2019-03" db="EMBL/GenBank/DDBJ databases">
        <title>The complete genome sequence of Neokomagataea sp. Jb2 NBRC113641.</title>
        <authorList>
            <person name="Chua K.-O."/>
            <person name="Chan K.-G."/>
            <person name="See-Too W.-S."/>
        </authorList>
    </citation>
    <scope>NUCLEOTIDE SEQUENCE [LARGE SCALE GENOMIC DNA]</scope>
    <source>
        <strain evidence="11 12">Jb2</strain>
    </source>
</reference>
<keyword evidence="5 8" id="KW-0418">Kinase</keyword>
<evidence type="ECO:0000256" key="4">
    <source>
        <dbReference type="ARBA" id="ARBA00022741"/>
    </source>
</evidence>
<keyword evidence="12" id="KW-1185">Reference proteome</keyword>
<dbReference type="Proteomes" id="UP000315037">
    <property type="component" value="Unassembled WGS sequence"/>
</dbReference>
<protein>
    <recommendedName>
        <fullName evidence="8 9">Homoserine kinase</fullName>
        <shortName evidence="8">HK</shortName>
        <shortName evidence="8">HSK</shortName>
        <ecNumber evidence="8 9">2.7.1.39</ecNumber>
    </recommendedName>
</protein>
<dbReference type="InterPro" id="IPR005280">
    <property type="entry name" value="Homoserine_kinase_II"/>
</dbReference>
<dbReference type="NCBIfam" id="TIGR00938">
    <property type="entry name" value="thrB_alt"/>
    <property type="match status" value="1"/>
</dbReference>
<evidence type="ECO:0000313" key="12">
    <source>
        <dbReference type="Proteomes" id="UP000315037"/>
    </source>
</evidence>
<evidence type="ECO:0000256" key="1">
    <source>
        <dbReference type="ARBA" id="ARBA00022605"/>
    </source>
</evidence>
<keyword evidence="3 8" id="KW-0791">Threonine biosynthesis</keyword>
<dbReference type="UniPathway" id="UPA00050">
    <property type="reaction ID" value="UER00064"/>
</dbReference>
<sequence>MAVYTPLSTEQVREFLNHYDLGELVAFQGIAEGVENSNFLLQTTRGRFILTLFERRMDPAELPWFLELMGRLSARGLSCPQPIADRTGRTLSQLAGKPGVIVSFLPGSSQAHPDAWACRAVGRALAELHEAGKGMGARANRLGPEAWPVLLEACGDGKGGESAEFSALQAEAGQALSRLLPAWPKPEALPRGQIHADLFPDNVFFLSDAYERRLSGVIDFYFACTDFLTYDLAIVLNAWCFEEADAAESRSGGSSEGRVIFRPDKAAAVLEGYESLRPLEPAERAALPVLCQGAAMRFLLTRLYDWTHTPPDAQVTRKDPWAYAERLRHFMRLSPQAFSLPVETGLKDGGGREVKA</sequence>
<dbReference type="GO" id="GO:0004413">
    <property type="term" value="F:homoserine kinase activity"/>
    <property type="evidence" value="ECO:0007669"/>
    <property type="project" value="UniProtKB-UniRule"/>
</dbReference>
<evidence type="ECO:0000256" key="7">
    <source>
        <dbReference type="ARBA" id="ARBA00038240"/>
    </source>
</evidence>
<dbReference type="HAMAP" id="MF_00301">
    <property type="entry name" value="Homoser_kinase_2"/>
    <property type="match status" value="1"/>
</dbReference>
<keyword evidence="2 8" id="KW-0808">Transferase</keyword>
<evidence type="ECO:0000256" key="9">
    <source>
        <dbReference type="NCBIfam" id="TIGR00938"/>
    </source>
</evidence>
<evidence type="ECO:0000259" key="10">
    <source>
        <dbReference type="Pfam" id="PF01636"/>
    </source>
</evidence>
<dbReference type="Gene3D" id="3.30.200.20">
    <property type="entry name" value="Phosphorylase Kinase, domain 1"/>
    <property type="match status" value="1"/>
</dbReference>
<comment type="caution">
    <text evidence="11">The sequence shown here is derived from an EMBL/GenBank/DDBJ whole genome shotgun (WGS) entry which is preliminary data.</text>
</comment>
<dbReference type="EC" id="2.7.1.39" evidence="8 9"/>
<comment type="pathway">
    <text evidence="8">Amino-acid biosynthesis; L-threonine biosynthesis; L-threonine from L-aspartate: step 4/5.</text>
</comment>
<dbReference type="GO" id="GO:0009088">
    <property type="term" value="P:threonine biosynthetic process"/>
    <property type="evidence" value="ECO:0007669"/>
    <property type="project" value="UniProtKB-UniRule"/>
</dbReference>
<feature type="domain" description="Aminoglycoside phosphotransferase" evidence="10">
    <location>
        <begin position="28"/>
        <end position="246"/>
    </location>
</feature>
<evidence type="ECO:0000256" key="2">
    <source>
        <dbReference type="ARBA" id="ARBA00022679"/>
    </source>
</evidence>
<comment type="similarity">
    <text evidence="7 8">Belongs to the pseudomonas-type ThrB family.</text>
</comment>
<comment type="catalytic activity">
    <reaction evidence="8">
        <text>L-homoserine + ATP = O-phospho-L-homoserine + ADP + H(+)</text>
        <dbReference type="Rhea" id="RHEA:13985"/>
        <dbReference type="ChEBI" id="CHEBI:15378"/>
        <dbReference type="ChEBI" id="CHEBI:30616"/>
        <dbReference type="ChEBI" id="CHEBI:57476"/>
        <dbReference type="ChEBI" id="CHEBI:57590"/>
        <dbReference type="ChEBI" id="CHEBI:456216"/>
        <dbReference type="EC" id="2.7.1.39"/>
    </reaction>
</comment>
<evidence type="ECO:0000256" key="3">
    <source>
        <dbReference type="ARBA" id="ARBA00022697"/>
    </source>
</evidence>
<organism evidence="11 12">
    <name type="scientific">Oecophyllibacter saccharovorans</name>
    <dbReference type="NCBI Taxonomy" id="2558360"/>
    <lineage>
        <taxon>Bacteria</taxon>
        <taxon>Pseudomonadati</taxon>
        <taxon>Pseudomonadota</taxon>
        <taxon>Alphaproteobacteria</taxon>
        <taxon>Acetobacterales</taxon>
        <taxon>Acetobacteraceae</taxon>
        <taxon>Oecophyllibacter</taxon>
    </lineage>
</organism>
<dbReference type="Gene3D" id="3.90.1200.10">
    <property type="match status" value="1"/>
</dbReference>
<accession>A0A506UR45</accession>
<dbReference type="AlphaFoldDB" id="A0A506UR45"/>
<dbReference type="NCBIfam" id="NF003558">
    <property type="entry name" value="PRK05231.1"/>
    <property type="match status" value="1"/>
</dbReference>
<dbReference type="RefSeq" id="WP_165599383.1">
    <property type="nucleotide sequence ID" value="NZ_SORY01000002.1"/>
</dbReference>
<dbReference type="Pfam" id="PF01636">
    <property type="entry name" value="APH"/>
    <property type="match status" value="1"/>
</dbReference>
<dbReference type="InterPro" id="IPR050249">
    <property type="entry name" value="Pseudomonas-type_ThrB"/>
</dbReference>